<evidence type="ECO:0000313" key="2">
    <source>
        <dbReference type="Proteomes" id="UP000071065"/>
    </source>
</evidence>
<dbReference type="PATRIC" id="fig|570277.3.peg.3340"/>
<gene>
    <name evidence="1" type="ORF">EZMO1_3109</name>
</gene>
<dbReference type="AlphaFoldDB" id="A0A142BEE5"/>
<protein>
    <submittedName>
        <fullName evidence="1">Uncharacterized protein</fullName>
    </submittedName>
</protein>
<dbReference type="Proteomes" id="UP000071065">
    <property type="component" value="Chromosome"/>
</dbReference>
<evidence type="ECO:0000313" key="1">
    <source>
        <dbReference type="EMBL" id="AMO57121.1"/>
    </source>
</evidence>
<name>A0A142BEE5_9GAMM</name>
<proteinExistence type="predicted"/>
<accession>A0A142BEE5</accession>
<sequence length="60" mass="6590">MSKIDGRKIPHQVRESIRMEAVQPHSGNLGGLPPRWIACAEHVTQLGGESPLSSQMRAKD</sequence>
<dbReference type="EMBL" id="CP013251">
    <property type="protein sequence ID" value="AMO57121.1"/>
    <property type="molecule type" value="Genomic_DNA"/>
</dbReference>
<organism evidence="1 2">
    <name type="scientific">Endozoicomonas montiporae CL-33</name>
    <dbReference type="NCBI Taxonomy" id="570277"/>
    <lineage>
        <taxon>Bacteria</taxon>
        <taxon>Pseudomonadati</taxon>
        <taxon>Pseudomonadota</taxon>
        <taxon>Gammaproteobacteria</taxon>
        <taxon>Oceanospirillales</taxon>
        <taxon>Endozoicomonadaceae</taxon>
        <taxon>Endozoicomonas</taxon>
    </lineage>
</organism>
<dbReference type="KEGG" id="emp:EZMO1_3109"/>
<reference evidence="1 2" key="1">
    <citation type="journal article" date="2016" name="Front. Microbiol.">
        <title>Genomic Insight into the Host-Endosymbiont Relationship of Endozoicomonas montiporae CL-33(T) with its Coral Host.</title>
        <authorList>
            <person name="Ding J.-Y."/>
            <person name="Shiu J.-H."/>
            <person name="Chen W.-M."/>
            <person name="Chiang Y.-R."/>
            <person name="Tang S.-L."/>
        </authorList>
    </citation>
    <scope>NUCLEOTIDE SEQUENCE [LARGE SCALE GENOMIC DNA]</scope>
    <source>
        <strain evidence="1 2">CL-33</strain>
    </source>
</reference>